<dbReference type="Pfam" id="PF08755">
    <property type="entry name" value="YccV-like"/>
    <property type="match status" value="1"/>
</dbReference>
<sequence>MSELPQLPLDCIVHILSQLSSLGTEDEEVAAQTLARCSQVNSTFREASSGGTLWEPHYRARYQHCIEDRETERKSIYGDNYKVLYAERRKLDKTALAIMDRIVEDRRGRTERATEIVRLGLDVWDALRLEAESLEGPLSVHSDGSEPEATATRHYWTRAIMEEITRGYGVQVWRRMRQNEISFVEGYNSMSCFFGKTFKQVNDVLVDITHQARERMLKTGIPLTIKDANYDPWEDDDDDFYVDTFDRNNPILSAEDDIPRLLSRQGVSANRATDLISPCGAIPMVLRAGRNVMAALHSPRNTSASLARAAVIFTFSMHIQLSSRPDLVPQFVAGCEPLDCATFVSEDMVPAHPEGSQTRELLTLGIKEVLDREKAEAEVIHFRSLEESSVQHFVGLVFRHRLYNYIGSIFGWDPVCAASEDWIRDMNVNTLPRQRHQPFYQCFCNDGSIRYVAEDNIKPLLNVSEEMFGVFHRNISILPRYFTGIQMAHAGTTSRARFFLSPELLHSYPEDDDLGRTWVEQVESDLTG</sequence>
<dbReference type="PANTHER" id="PTHR48439">
    <property type="entry name" value="HEMIMETHYLATED DNA-BINDING DOMAIN-CONTAINING PROTEIN"/>
    <property type="match status" value="1"/>
</dbReference>
<reference evidence="2 3" key="1">
    <citation type="submission" date="2024-05" db="EMBL/GenBank/DDBJ databases">
        <title>A draft genome resource for the thread blight pathogen Marasmius tenuissimus strain MS-2.</title>
        <authorList>
            <person name="Yulfo-Soto G.E."/>
            <person name="Baruah I.K."/>
            <person name="Amoako-Attah I."/>
            <person name="Bukari Y."/>
            <person name="Meinhardt L.W."/>
            <person name="Bailey B.A."/>
            <person name="Cohen S.P."/>
        </authorList>
    </citation>
    <scope>NUCLEOTIDE SEQUENCE [LARGE SCALE GENOMIC DNA]</scope>
    <source>
        <strain evidence="2 3">MS-2</strain>
    </source>
</reference>
<organism evidence="2 3">
    <name type="scientific">Marasmius tenuissimus</name>
    <dbReference type="NCBI Taxonomy" id="585030"/>
    <lineage>
        <taxon>Eukaryota</taxon>
        <taxon>Fungi</taxon>
        <taxon>Dikarya</taxon>
        <taxon>Basidiomycota</taxon>
        <taxon>Agaricomycotina</taxon>
        <taxon>Agaricomycetes</taxon>
        <taxon>Agaricomycetidae</taxon>
        <taxon>Agaricales</taxon>
        <taxon>Marasmiineae</taxon>
        <taxon>Marasmiaceae</taxon>
        <taxon>Marasmius</taxon>
    </lineage>
</organism>
<feature type="domain" description="Hemimethylated DNA-binding" evidence="1">
    <location>
        <begin position="389"/>
        <end position="479"/>
    </location>
</feature>
<dbReference type="InterPro" id="IPR053189">
    <property type="entry name" value="Clp_protease_adapter_ClpF"/>
</dbReference>
<evidence type="ECO:0000259" key="1">
    <source>
        <dbReference type="SMART" id="SM00992"/>
    </source>
</evidence>
<comment type="caution">
    <text evidence="2">The sequence shown here is derived from an EMBL/GenBank/DDBJ whole genome shotgun (WGS) entry which is preliminary data.</text>
</comment>
<dbReference type="PANTHER" id="PTHR48439:SF1">
    <property type="entry name" value="HEMIMETHYLATED DNA-BINDING DOMAIN-CONTAINING PROTEIN"/>
    <property type="match status" value="1"/>
</dbReference>
<dbReference type="SUPFAM" id="SSF141255">
    <property type="entry name" value="YccV-like"/>
    <property type="match status" value="1"/>
</dbReference>
<dbReference type="InterPro" id="IPR011722">
    <property type="entry name" value="Hemimethylated_DNA-bd_dom"/>
</dbReference>
<dbReference type="SMART" id="SM00992">
    <property type="entry name" value="YccV-like"/>
    <property type="match status" value="1"/>
</dbReference>
<name>A0ABR3A3Z0_9AGAR</name>
<dbReference type="EMBL" id="JBBXMP010000017">
    <property type="protein sequence ID" value="KAL0068685.1"/>
    <property type="molecule type" value="Genomic_DNA"/>
</dbReference>
<dbReference type="Pfam" id="PF12937">
    <property type="entry name" value="F-box-like"/>
    <property type="match status" value="1"/>
</dbReference>
<accession>A0ABR3A3Z0</accession>
<gene>
    <name evidence="2" type="ORF">AAF712_004401</name>
</gene>
<protein>
    <recommendedName>
        <fullName evidence="1">Hemimethylated DNA-binding domain-containing protein</fullName>
    </recommendedName>
</protein>
<dbReference type="InterPro" id="IPR036047">
    <property type="entry name" value="F-box-like_dom_sf"/>
</dbReference>
<dbReference type="InterPro" id="IPR001810">
    <property type="entry name" value="F-box_dom"/>
</dbReference>
<dbReference type="Gene3D" id="1.20.1280.50">
    <property type="match status" value="1"/>
</dbReference>
<evidence type="ECO:0000313" key="2">
    <source>
        <dbReference type="EMBL" id="KAL0068685.1"/>
    </source>
</evidence>
<dbReference type="Proteomes" id="UP001437256">
    <property type="component" value="Unassembled WGS sequence"/>
</dbReference>
<keyword evidence="3" id="KW-1185">Reference proteome</keyword>
<dbReference type="SUPFAM" id="SSF81383">
    <property type="entry name" value="F-box domain"/>
    <property type="match status" value="1"/>
</dbReference>
<evidence type="ECO:0000313" key="3">
    <source>
        <dbReference type="Proteomes" id="UP001437256"/>
    </source>
</evidence>
<dbReference type="Gene3D" id="2.30.30.390">
    <property type="entry name" value="Hemimethylated DNA-binding domain"/>
    <property type="match status" value="1"/>
</dbReference>
<dbReference type="NCBIfam" id="TIGR02097">
    <property type="entry name" value="yccV"/>
    <property type="match status" value="1"/>
</dbReference>
<proteinExistence type="predicted"/>
<dbReference type="InterPro" id="IPR036623">
    <property type="entry name" value="Hemimethylated_DNA-bd_sf"/>
</dbReference>